<dbReference type="PANTHER" id="PTHR33162">
    <property type="entry name" value="SEC-INDEPENDENT PROTEIN TRANSLOCASE PROTEIN TATA, CHLOROPLASTIC"/>
    <property type="match status" value="1"/>
</dbReference>
<evidence type="ECO:0000256" key="8">
    <source>
        <dbReference type="ARBA" id="ARBA00023136"/>
    </source>
</evidence>
<proteinExistence type="inferred from homology"/>
<evidence type="ECO:0000256" key="4">
    <source>
        <dbReference type="ARBA" id="ARBA00022692"/>
    </source>
</evidence>
<evidence type="ECO:0000313" key="11">
    <source>
        <dbReference type="EMBL" id="VAX12085.1"/>
    </source>
</evidence>
<dbReference type="InterPro" id="IPR003369">
    <property type="entry name" value="TatA/B/E"/>
</dbReference>
<evidence type="ECO:0000256" key="5">
    <source>
        <dbReference type="ARBA" id="ARBA00022927"/>
    </source>
</evidence>
<dbReference type="GO" id="GO:0016020">
    <property type="term" value="C:membrane"/>
    <property type="evidence" value="ECO:0007669"/>
    <property type="project" value="UniProtKB-SubCell"/>
</dbReference>
<name>A0A3B1C064_9ZZZZ</name>
<dbReference type="NCBIfam" id="TIGR01410">
    <property type="entry name" value="tatB"/>
    <property type="match status" value="1"/>
</dbReference>
<evidence type="ECO:0000256" key="10">
    <source>
        <dbReference type="SAM" id="Phobius"/>
    </source>
</evidence>
<feature type="region of interest" description="Disordered" evidence="9">
    <location>
        <begin position="94"/>
        <end position="140"/>
    </location>
</feature>
<evidence type="ECO:0000256" key="1">
    <source>
        <dbReference type="ARBA" id="ARBA00004167"/>
    </source>
</evidence>
<dbReference type="GO" id="GO:0008320">
    <property type="term" value="F:protein transmembrane transporter activity"/>
    <property type="evidence" value="ECO:0007669"/>
    <property type="project" value="InterPro"/>
</dbReference>
<feature type="compositionally biased region" description="Acidic residues" evidence="9">
    <location>
        <begin position="115"/>
        <end position="124"/>
    </location>
</feature>
<accession>A0A3B1C064</accession>
<dbReference type="HAMAP" id="MF_00237">
    <property type="entry name" value="TatB"/>
    <property type="match status" value="1"/>
</dbReference>
<reference evidence="11" key="1">
    <citation type="submission" date="2018-06" db="EMBL/GenBank/DDBJ databases">
        <authorList>
            <person name="Zhirakovskaya E."/>
        </authorList>
    </citation>
    <scope>NUCLEOTIDE SEQUENCE</scope>
</reference>
<dbReference type="GO" id="GO:0043953">
    <property type="term" value="P:protein transport by the Tat complex"/>
    <property type="evidence" value="ECO:0007669"/>
    <property type="project" value="InterPro"/>
</dbReference>
<evidence type="ECO:0000256" key="3">
    <source>
        <dbReference type="ARBA" id="ARBA00022475"/>
    </source>
</evidence>
<evidence type="ECO:0000256" key="6">
    <source>
        <dbReference type="ARBA" id="ARBA00022989"/>
    </source>
</evidence>
<dbReference type="PANTHER" id="PTHR33162:SF1">
    <property type="entry name" value="SEC-INDEPENDENT PROTEIN TRANSLOCASE PROTEIN TATA, CHLOROPLASTIC"/>
    <property type="match status" value="1"/>
</dbReference>
<keyword evidence="2" id="KW-0813">Transport</keyword>
<evidence type="ECO:0000256" key="2">
    <source>
        <dbReference type="ARBA" id="ARBA00022448"/>
    </source>
</evidence>
<keyword evidence="5" id="KW-0653">Protein transport</keyword>
<keyword evidence="7" id="KW-0811">Translocation</keyword>
<feature type="transmembrane region" description="Helical" evidence="10">
    <location>
        <begin position="6"/>
        <end position="25"/>
    </location>
</feature>
<organism evidence="11">
    <name type="scientific">hydrothermal vent metagenome</name>
    <dbReference type="NCBI Taxonomy" id="652676"/>
    <lineage>
        <taxon>unclassified sequences</taxon>
        <taxon>metagenomes</taxon>
        <taxon>ecological metagenomes</taxon>
    </lineage>
</organism>
<protein>
    <submittedName>
        <fullName evidence="11">Twin-arginine translocation protein TatB</fullName>
    </submittedName>
</protein>
<dbReference type="PRINTS" id="PR01506">
    <property type="entry name" value="TATBPROTEIN"/>
</dbReference>
<keyword evidence="4 10" id="KW-0812">Transmembrane</keyword>
<keyword evidence="6 10" id="KW-1133">Transmembrane helix</keyword>
<keyword evidence="3" id="KW-1003">Cell membrane</keyword>
<evidence type="ECO:0000256" key="9">
    <source>
        <dbReference type="SAM" id="MobiDB-lite"/>
    </source>
</evidence>
<comment type="subcellular location">
    <subcellularLocation>
        <location evidence="1">Membrane</location>
        <topology evidence="1">Single-pass membrane protein</topology>
    </subcellularLocation>
</comment>
<evidence type="ECO:0000256" key="7">
    <source>
        <dbReference type="ARBA" id="ARBA00023010"/>
    </source>
</evidence>
<dbReference type="AlphaFoldDB" id="A0A3B1C064"/>
<dbReference type="Pfam" id="PF02416">
    <property type="entry name" value="TatA_B_E"/>
    <property type="match status" value="1"/>
</dbReference>
<sequence>MFDIGFWELTIVAVVALIVIGPDKLPGVARTAGKWVGRTRRFVNQVKTDIDREIKQDELRKILEKEAGLDEIKHVLDTDQYNFEEEKDYLVGALDDAKTEPAHEPEKQLQGQLDASDENDDDDGSTGIPEPDETVKHERT</sequence>
<dbReference type="Gene3D" id="1.20.5.3310">
    <property type="match status" value="1"/>
</dbReference>
<feature type="compositionally biased region" description="Basic and acidic residues" evidence="9">
    <location>
        <begin position="95"/>
        <end position="107"/>
    </location>
</feature>
<gene>
    <name evidence="11" type="ORF">MNBD_GAMMA24-308</name>
</gene>
<dbReference type="InterPro" id="IPR018448">
    <property type="entry name" value="TatB"/>
</dbReference>
<dbReference type="EMBL" id="UOFZ01000010">
    <property type="protein sequence ID" value="VAX12085.1"/>
    <property type="molecule type" value="Genomic_DNA"/>
</dbReference>
<keyword evidence="8 10" id="KW-0472">Membrane</keyword>